<proteinExistence type="predicted"/>
<feature type="compositionally biased region" description="Polar residues" evidence="1">
    <location>
        <begin position="401"/>
        <end position="414"/>
    </location>
</feature>
<dbReference type="Proteomes" id="UP000475325">
    <property type="component" value="Unassembled WGS sequence"/>
</dbReference>
<reference evidence="2 3" key="1">
    <citation type="submission" date="2019-06" db="EMBL/GenBank/DDBJ databases">
        <authorList>
            <person name="Palmer J.M."/>
        </authorList>
    </citation>
    <scope>NUCLEOTIDE SEQUENCE [LARGE SCALE GENOMIC DNA]</scope>
    <source>
        <strain evidence="2 3">TWF102</strain>
    </source>
</reference>
<name>A0A7C8J1W3_ORBOL</name>
<organism evidence="2 3">
    <name type="scientific">Orbilia oligospora</name>
    <name type="common">Nematode-trapping fungus</name>
    <name type="synonym">Arthrobotrys oligospora</name>
    <dbReference type="NCBI Taxonomy" id="2813651"/>
    <lineage>
        <taxon>Eukaryota</taxon>
        <taxon>Fungi</taxon>
        <taxon>Dikarya</taxon>
        <taxon>Ascomycota</taxon>
        <taxon>Pezizomycotina</taxon>
        <taxon>Orbiliomycetes</taxon>
        <taxon>Orbiliales</taxon>
        <taxon>Orbiliaceae</taxon>
        <taxon>Orbilia</taxon>
    </lineage>
</organism>
<protein>
    <submittedName>
        <fullName evidence="2">Uncharacterized protein</fullName>
    </submittedName>
</protein>
<dbReference type="AlphaFoldDB" id="A0A7C8J1W3"/>
<sequence length="815" mass="88200">MSETSEEPFDIEAERFLVQLQLALKLLTFEWEANLELLATKLQELCQKYLKHLEQVKSSKLSNGVSDVLVNGTNSNSGSQSLTVDVLVAPDVPDADSGNEETVESNEISASKLNGFDTKKSDANDSTNDSELSNKQIYDENLSQESCHLIISNPNFRSKSNNDGYKAWINKNLLSVIDLALKSKSVQPEDDAEIDISEEYGDYSFTHSDDTSSESGTSHLYIRLENLTKAPLTVESVQFLLQNTLYPSTETISKFSGFAGTELIPVPNTELQDVWDRETLAEWYRGAALLWDGEPFVQDPAAKGGSGCGDGGLPPVAGLAGNLLGAIPLSTVAKSAAAITDVSAITDVATNIVKSDDETKKESTIEAKVETKDQDGTQTTVEAKVEVTVSEVPDTADEGATTPTTLDSTEAGPSTSTIEAVVEAIVEAGSEELKEAIVESTAAIQKSEAALVESTVALAETQTSLVESAVALGKTEAALADSKAAATEVLESKAALVTSALDLGKSKDSLVKSAISLGKSKFSLFGTVLKFVDKTGEAFGVDLIDDSLYEDGPANGGKLTGWDKVKSEFPCPFDYPPDKEYKPKFTKSIDDCLPSLTSAEEALSKIIDIYSPASAPPFSVTSIPGRYILNKFLIATHRIVITYICSENVVRYVTGVEADAAGGSMMSSGLDGVEKVLGFMGPNPAAMAAAGVLKAGRNMAEQKKKDAAAEFQRKSKTLLRKLWFLTTEVHAFLWFTKPQAGGRYEFDTAFHKASWRLVRENRAGIYADEEKPRLTTDVSEDYFIYLQEQTLMLREYTKELEVQAKEMMEDLEKAF</sequence>
<gene>
    <name evidence="2" type="ORF">TWF102_010170</name>
</gene>
<accession>A0A7C8J1W3</accession>
<dbReference type="EMBL" id="WIQW01000071">
    <property type="protein sequence ID" value="KAF3088516.1"/>
    <property type="molecule type" value="Genomic_DNA"/>
</dbReference>
<feature type="compositionally biased region" description="Polar residues" evidence="1">
    <location>
        <begin position="124"/>
        <end position="133"/>
    </location>
</feature>
<feature type="region of interest" description="Disordered" evidence="1">
    <location>
        <begin position="392"/>
        <end position="414"/>
    </location>
</feature>
<evidence type="ECO:0000313" key="2">
    <source>
        <dbReference type="EMBL" id="KAF3088516.1"/>
    </source>
</evidence>
<evidence type="ECO:0000313" key="3">
    <source>
        <dbReference type="Proteomes" id="UP000475325"/>
    </source>
</evidence>
<evidence type="ECO:0000256" key="1">
    <source>
        <dbReference type="SAM" id="MobiDB-lite"/>
    </source>
</evidence>
<comment type="caution">
    <text evidence="2">The sequence shown here is derived from an EMBL/GenBank/DDBJ whole genome shotgun (WGS) entry which is preliminary data.</text>
</comment>
<feature type="compositionally biased region" description="Acidic residues" evidence="1">
    <location>
        <begin position="93"/>
        <end position="104"/>
    </location>
</feature>
<feature type="region of interest" description="Disordered" evidence="1">
    <location>
        <begin position="90"/>
        <end position="133"/>
    </location>
</feature>